<reference evidence="3 4" key="1">
    <citation type="submission" date="2020-04" db="EMBL/GenBank/DDBJ databases">
        <authorList>
            <person name="Hitch T.C.A."/>
            <person name="Wylensek D."/>
            <person name="Clavel T."/>
        </authorList>
    </citation>
    <scope>NUCLEOTIDE SEQUENCE [LARGE SCALE GENOMIC DNA]</scope>
    <source>
        <strain evidence="3 4">WCA-386-APC-4I</strain>
    </source>
</reference>
<comment type="caution">
    <text evidence="3">The sequence shown here is derived from an EMBL/GenBank/DDBJ whole genome shotgun (WGS) entry which is preliminary data.</text>
</comment>
<protein>
    <submittedName>
        <fullName evidence="3">Terminase large subunit</fullName>
    </submittedName>
</protein>
<proteinExistence type="predicted"/>
<dbReference type="InterPro" id="IPR005021">
    <property type="entry name" value="Terminase_largesu-like"/>
</dbReference>
<organism evidence="3 4">
    <name type="scientific">Limosilactobacillus reuteri</name>
    <name type="common">Lactobacillus reuteri</name>
    <dbReference type="NCBI Taxonomy" id="1598"/>
    <lineage>
        <taxon>Bacteria</taxon>
        <taxon>Bacillati</taxon>
        <taxon>Bacillota</taxon>
        <taxon>Bacilli</taxon>
        <taxon>Lactobacillales</taxon>
        <taxon>Lactobacillaceae</taxon>
        <taxon>Limosilactobacillus</taxon>
    </lineage>
</organism>
<gene>
    <name evidence="3" type="ORF">HF865_03590</name>
</gene>
<dbReference type="Proteomes" id="UP000587270">
    <property type="component" value="Unassembled WGS sequence"/>
</dbReference>
<sequence>MTEYDFNDKTSQDIINAYESERDNGNYAVVINQYKDPATKYAFYVLEQKVQTAESIKLWAFRHLQDLRRSLDDSSDFDYYYNLQRARNIVQFAALCPNPDSGQPTPLALWQLAILCEIEGWRNKQDNTPRFSDVIVSVGRTNGKTYLATILIMYHFLIDIDGLNNQDLAYVATTTSQTDKGWRYIMSTAHMIEATPGFKQLCKSRGLHVVSDKLSDNAENRLLKMSQQSGVFDSFHFTFVVTDEAGSNEMPVMKIADNKSKITTGMTQSAGQIVQISTAYPDSGSYLYKDEQIDIRAMRKDNNRALDDHLLMLWTQDDVKEVHNPELWVKSNPLIDLNEDKKITMTRNLIGKRDSASQDGKLADFENKNLNMWLQTKVNSYLKLKDINDAITNNPPIDIDGAVCYIGIDLSHFSDDSSLAFVFPFVDKEGHKKFYIKQHSFVPTARSQGSIEIKSAQDGINYRNAEKLGNATISKNSYGYVDDDTIYNYLVDFVTRHNLQVKYFLYDAWEASPLVDRLCQYGDSMNWQVMPVRQGTLSLTQPTEYFRKLMNTKRIAFDNDEILKYSLKNAILLNDNHGIKVDKDKATSKIDVVDAVIDAFFRAQYYFSDVNPDSENDNNNPFVNMSAKEQEDYFANYTF</sequence>
<dbReference type="Gene3D" id="3.40.50.300">
    <property type="entry name" value="P-loop containing nucleotide triphosphate hydrolases"/>
    <property type="match status" value="1"/>
</dbReference>
<feature type="domain" description="Terminase large subunit-like ATPase" evidence="1">
    <location>
        <begin position="110"/>
        <end position="289"/>
    </location>
</feature>
<dbReference type="PANTHER" id="PTHR41287:SF1">
    <property type="entry name" value="PROTEIN YMFN"/>
    <property type="match status" value="1"/>
</dbReference>
<evidence type="ECO:0000259" key="2">
    <source>
        <dbReference type="Pfam" id="PF20441"/>
    </source>
</evidence>
<evidence type="ECO:0000313" key="4">
    <source>
        <dbReference type="Proteomes" id="UP000587270"/>
    </source>
</evidence>
<dbReference type="Pfam" id="PF20441">
    <property type="entry name" value="TerL_nuclease"/>
    <property type="match status" value="1"/>
</dbReference>
<dbReference type="InterPro" id="IPR027417">
    <property type="entry name" value="P-loop_NTPase"/>
</dbReference>
<accession>A0AAW9ZH93</accession>
<dbReference type="Pfam" id="PF03354">
    <property type="entry name" value="TerL_ATPase"/>
    <property type="match status" value="1"/>
</dbReference>
<feature type="domain" description="Terminase large subunit-like endonuclease" evidence="2">
    <location>
        <begin position="309"/>
        <end position="604"/>
    </location>
</feature>
<evidence type="ECO:0000259" key="1">
    <source>
        <dbReference type="Pfam" id="PF03354"/>
    </source>
</evidence>
<dbReference type="RefSeq" id="WP_170090650.1">
    <property type="nucleotide sequence ID" value="NZ_JABAFN010000008.1"/>
</dbReference>
<dbReference type="PANTHER" id="PTHR41287">
    <property type="match status" value="1"/>
</dbReference>
<dbReference type="GO" id="GO:0004519">
    <property type="term" value="F:endonuclease activity"/>
    <property type="evidence" value="ECO:0007669"/>
    <property type="project" value="InterPro"/>
</dbReference>
<evidence type="ECO:0000313" key="3">
    <source>
        <dbReference type="EMBL" id="NME21794.1"/>
    </source>
</evidence>
<dbReference type="AlphaFoldDB" id="A0AAW9ZH93"/>
<dbReference type="EMBL" id="JABAFN010000008">
    <property type="protein sequence ID" value="NME21794.1"/>
    <property type="molecule type" value="Genomic_DNA"/>
</dbReference>
<dbReference type="InterPro" id="IPR046462">
    <property type="entry name" value="TerL_nuclease"/>
</dbReference>
<dbReference type="InterPro" id="IPR046461">
    <property type="entry name" value="TerL_ATPase"/>
</dbReference>
<name>A0AAW9ZH93_LIMRT</name>